<dbReference type="Pfam" id="PF21061">
    <property type="entry name" value="Reovirus_L2_7th"/>
    <property type="match status" value="1"/>
</dbReference>
<dbReference type="InterPro" id="IPR013783">
    <property type="entry name" value="Ig-like_fold"/>
</dbReference>
<proteinExistence type="predicted"/>
<dbReference type="Pfam" id="PF21063">
    <property type="entry name" value="Reovirus_L2_GTase"/>
    <property type="match status" value="1"/>
</dbReference>
<keyword evidence="3" id="KW-0489">Methyltransferase</keyword>
<accession>A0A023VZJ9</accession>
<feature type="domain" description="Reovirus core-spike protein lambda-2-like first methyltransferase" evidence="23">
    <location>
        <begin position="393"/>
        <end position="685"/>
    </location>
</feature>
<evidence type="ECO:0000256" key="7">
    <source>
        <dbReference type="ARBA" id="ARBA00022741"/>
    </source>
</evidence>
<evidence type="ECO:0000256" key="9">
    <source>
        <dbReference type="ARBA" id="ARBA00022840"/>
    </source>
</evidence>
<keyword evidence="2" id="KW-0167">Capsid protein</keyword>
<feature type="domain" description="Reovirus core-spike protein lambda-2-like second methyltransferase" evidence="24">
    <location>
        <begin position="801"/>
        <end position="1024"/>
    </location>
</feature>
<evidence type="ECO:0000259" key="20">
    <source>
        <dbReference type="Pfam" id="PF21062"/>
    </source>
</evidence>
<feature type="domain" description="Reovirus core-spike protein lambda-2-like GTase" evidence="21">
    <location>
        <begin position="140"/>
        <end position="388"/>
    </location>
</feature>
<dbReference type="Pfam" id="PF21066">
    <property type="entry name" value="Reovirus_L2_MT2"/>
    <property type="match status" value="1"/>
</dbReference>
<evidence type="ECO:0000256" key="3">
    <source>
        <dbReference type="ARBA" id="ARBA00022603"/>
    </source>
</evidence>
<dbReference type="Gene3D" id="3.90.1810.10">
    <property type="entry name" value="Reovirus components"/>
    <property type="match status" value="1"/>
</dbReference>
<evidence type="ECO:0000259" key="21">
    <source>
        <dbReference type="Pfam" id="PF21063"/>
    </source>
</evidence>
<evidence type="ECO:0000256" key="15">
    <source>
        <dbReference type="ARBA" id="ARBA00044679"/>
    </source>
</evidence>
<reference evidence="25 26" key="1">
    <citation type="journal article" date="2014" name="Genome Announc.">
        <title>Genome Sequence of the Novel Reassortant Mammalian Orthoreovirus Strain MRV00304/13, Isolated from a Calf with Diarrhea from the United States.</title>
        <authorList>
            <person name="Anbalagan S."/>
            <person name="Spaans T."/>
            <person name="Hause B.M."/>
        </authorList>
    </citation>
    <scope>NUCLEOTIDE SEQUENCE [LARGE SCALE GENOMIC DNA]</scope>
    <source>
        <strain evidence="25">C/bovine/Indiana/MRV00304/2014</strain>
    </source>
</reference>
<keyword evidence="7" id="KW-0547">Nucleotide-binding</keyword>
<dbReference type="Pfam" id="PF21060">
    <property type="entry name" value="Reovirus_L2_6th"/>
    <property type="match status" value="1"/>
</dbReference>
<dbReference type="EMBL" id="KJ676380">
    <property type="protein sequence ID" value="AHY21726.1"/>
    <property type="molecule type" value="Genomic_RNA"/>
</dbReference>
<evidence type="ECO:0000256" key="14">
    <source>
        <dbReference type="ARBA" id="ARBA00025114"/>
    </source>
</evidence>
<dbReference type="Pfam" id="PF21065">
    <property type="entry name" value="Reovirus_L2_MT1"/>
    <property type="match status" value="1"/>
</dbReference>
<keyword evidence="11" id="KW-0506">mRNA capping</keyword>
<evidence type="ECO:0000256" key="6">
    <source>
        <dbReference type="ARBA" id="ARBA00022691"/>
    </source>
</evidence>
<dbReference type="Gene3D" id="3.55.60.10">
    <property type="entry name" value="Reovirus components"/>
    <property type="match status" value="1"/>
</dbReference>
<evidence type="ECO:0000256" key="11">
    <source>
        <dbReference type="ARBA" id="ARBA00023042"/>
    </source>
</evidence>
<keyword evidence="4" id="KW-0507">mRNA processing</keyword>
<dbReference type="InterPro" id="IPR048604">
    <property type="entry name" value="Reovirus_L2_4th"/>
</dbReference>
<dbReference type="InterPro" id="IPR048294">
    <property type="entry name" value="Reovirus_L2_8th"/>
</dbReference>
<keyword evidence="10" id="KW-0946">Virion</keyword>
<evidence type="ECO:0000256" key="5">
    <source>
        <dbReference type="ARBA" id="ARBA00022679"/>
    </source>
</evidence>
<dbReference type="GO" id="GO:0004484">
    <property type="term" value="F:mRNA guanylyltransferase activity"/>
    <property type="evidence" value="ECO:0007669"/>
    <property type="project" value="UniProtKB-EC"/>
</dbReference>
<name>A0A023VZJ9_9REOV</name>
<evidence type="ECO:0000259" key="24">
    <source>
        <dbReference type="Pfam" id="PF21066"/>
    </source>
</evidence>
<keyword evidence="5" id="KW-0808">Transferase</keyword>
<comment type="catalytic activity">
    <reaction evidence="16">
        <text>a 5'-end (5'-triphosphoguanosine)-ribonucleoside in mRNA + S-adenosyl-L-methionine = a 5'-end (N(7)-methyl 5'-triphosphoguanosine)-ribonucleoside in mRNA + S-adenosyl-L-homocysteine</text>
        <dbReference type="Rhea" id="RHEA:67008"/>
        <dbReference type="Rhea" id="RHEA-COMP:17166"/>
        <dbReference type="Rhea" id="RHEA-COMP:17167"/>
        <dbReference type="ChEBI" id="CHEBI:57856"/>
        <dbReference type="ChEBI" id="CHEBI:59789"/>
        <dbReference type="ChEBI" id="CHEBI:156461"/>
        <dbReference type="ChEBI" id="CHEBI:167617"/>
        <dbReference type="EC" id="2.1.1.56"/>
    </reaction>
</comment>
<dbReference type="InterPro" id="IPR048596">
    <property type="entry name" value="Reovirus_L2_N"/>
</dbReference>
<dbReference type="InterPro" id="IPR029063">
    <property type="entry name" value="SAM-dependent_MTases_sf"/>
</dbReference>
<feature type="domain" description="Reovirus core-spike protein lambda-2-like N-terminal" evidence="22">
    <location>
        <begin position="2"/>
        <end position="131"/>
    </location>
</feature>
<dbReference type="Pfam" id="PF21064">
    <property type="entry name" value="Reovirus_L2_N"/>
    <property type="match status" value="1"/>
</dbReference>
<evidence type="ECO:0000256" key="10">
    <source>
        <dbReference type="ARBA" id="ARBA00022844"/>
    </source>
</evidence>
<evidence type="ECO:0000256" key="8">
    <source>
        <dbReference type="ARBA" id="ARBA00022770"/>
    </source>
</evidence>
<keyword evidence="13" id="KW-0511">Multifunctional enzyme</keyword>
<evidence type="ECO:0000259" key="17">
    <source>
        <dbReference type="Pfam" id="PF06016"/>
    </source>
</evidence>
<evidence type="ECO:0000256" key="12">
    <source>
        <dbReference type="ARBA" id="ARBA00023134"/>
    </source>
</evidence>
<evidence type="ECO:0000259" key="19">
    <source>
        <dbReference type="Pfam" id="PF21061"/>
    </source>
</evidence>
<evidence type="ECO:0000256" key="4">
    <source>
        <dbReference type="ARBA" id="ARBA00022664"/>
    </source>
</evidence>
<comment type="subcellular location">
    <subcellularLocation>
        <location evidence="1">Virion</location>
    </subcellularLocation>
</comment>
<dbReference type="GO" id="GO:0039624">
    <property type="term" value="C:viral outer capsid"/>
    <property type="evidence" value="ECO:0007669"/>
    <property type="project" value="UniProtKB-KW"/>
</dbReference>
<dbReference type="Pfam" id="PF06016">
    <property type="entry name" value="Reovirus_L2_8th"/>
    <property type="match status" value="1"/>
</dbReference>
<feature type="domain" description="Reovirus core-spike protein lambda-2-like C-terminal" evidence="17">
    <location>
        <begin position="1224"/>
        <end position="1288"/>
    </location>
</feature>
<evidence type="ECO:0000256" key="2">
    <source>
        <dbReference type="ARBA" id="ARBA00022561"/>
    </source>
</evidence>
<feature type="domain" description="Reovirus core-spike protein lambda-2-like 6th" evidence="18">
    <location>
        <begin position="1027"/>
        <end position="1122"/>
    </location>
</feature>
<dbReference type="InterPro" id="IPR048602">
    <property type="entry name" value="Reovirus_L2_7th"/>
</dbReference>
<keyword evidence="9" id="KW-0067">ATP-binding</keyword>
<keyword evidence="12" id="KW-0342">GTP-binding</keyword>
<evidence type="ECO:0000259" key="22">
    <source>
        <dbReference type="Pfam" id="PF21064"/>
    </source>
</evidence>
<evidence type="ECO:0000256" key="16">
    <source>
        <dbReference type="ARBA" id="ARBA00044712"/>
    </source>
</evidence>
<evidence type="ECO:0000256" key="1">
    <source>
        <dbReference type="ARBA" id="ARBA00004328"/>
    </source>
</evidence>
<dbReference type="Gene3D" id="2.60.40.10">
    <property type="entry name" value="Immunoglobulins"/>
    <property type="match status" value="1"/>
</dbReference>
<dbReference type="GO" id="GO:0005525">
    <property type="term" value="F:GTP binding"/>
    <property type="evidence" value="ECO:0007669"/>
    <property type="project" value="UniProtKB-KW"/>
</dbReference>
<keyword evidence="8" id="KW-1152">Outer capsid protein</keyword>
<evidence type="ECO:0000256" key="13">
    <source>
        <dbReference type="ARBA" id="ARBA00023268"/>
    </source>
</evidence>
<protein>
    <submittedName>
        <fullName evidence="25">Lambda-2</fullName>
    </submittedName>
</protein>
<dbReference type="PIRSF" id="PIRSF000845">
    <property type="entry name" value="Reovirus_L2"/>
    <property type="match status" value="1"/>
</dbReference>
<dbReference type="Proteomes" id="UP000106293">
    <property type="component" value="Genome"/>
</dbReference>
<dbReference type="Gene3D" id="3.40.50.150">
    <property type="entry name" value="Vaccinia Virus protein VP39"/>
    <property type="match status" value="1"/>
</dbReference>
<evidence type="ECO:0000313" key="26">
    <source>
        <dbReference type="Proteomes" id="UP000106293"/>
    </source>
</evidence>
<evidence type="ECO:0000259" key="23">
    <source>
        <dbReference type="Pfam" id="PF21065"/>
    </source>
</evidence>
<keyword evidence="6" id="KW-0949">S-adenosyl-L-methionine</keyword>
<comment type="function">
    <text evidence="14">Outer capsid protein involved in mRNA capping. Catalyzes the last 3 enzymatic activities for formation of the 5' cap structure on the viral plus-strand transcripts, namely the RNA guanylyltransferase, RNA-7N- and RNA-2'O-methyltransferase activities.</text>
</comment>
<dbReference type="Pfam" id="PF21062">
    <property type="entry name" value="Reovirus_L2_4th"/>
    <property type="match status" value="1"/>
</dbReference>
<dbReference type="InterPro" id="IPR048601">
    <property type="entry name" value="Reovirus_L2_GTase"/>
</dbReference>
<dbReference type="GO" id="GO:0004482">
    <property type="term" value="F:mRNA 5'-cap (guanine-N7-)-methyltransferase activity"/>
    <property type="evidence" value="ECO:0007669"/>
    <property type="project" value="UniProtKB-EC"/>
</dbReference>
<dbReference type="GO" id="GO:0005524">
    <property type="term" value="F:ATP binding"/>
    <property type="evidence" value="ECO:0007669"/>
    <property type="project" value="UniProtKB-KW"/>
</dbReference>
<dbReference type="InterPro" id="IPR010311">
    <property type="entry name" value="Reovirus_L2"/>
</dbReference>
<dbReference type="Gene3D" id="3.40.50.10760">
    <property type="entry name" value="Reovirus core"/>
    <property type="match status" value="1"/>
</dbReference>
<dbReference type="InterPro" id="IPR048598">
    <property type="entry name" value="Reovirus_L2_MT1"/>
</dbReference>
<comment type="catalytic activity">
    <reaction evidence="15">
        <text>a 5'-end diphospho-ribonucleoside in mRNA + GTP + H(+) = a 5'-end (5'-triphosphoguanosine)-ribonucleoside in mRNA + diphosphate</text>
        <dbReference type="Rhea" id="RHEA:67012"/>
        <dbReference type="Rhea" id="RHEA-COMP:17165"/>
        <dbReference type="Rhea" id="RHEA-COMP:17166"/>
        <dbReference type="ChEBI" id="CHEBI:15378"/>
        <dbReference type="ChEBI" id="CHEBI:33019"/>
        <dbReference type="ChEBI" id="CHEBI:37565"/>
        <dbReference type="ChEBI" id="CHEBI:167616"/>
        <dbReference type="ChEBI" id="CHEBI:167617"/>
        <dbReference type="EC" id="2.7.7.50"/>
    </reaction>
</comment>
<sequence>MANVWGVRLADSLSSPTIETRTRQYTLHDFCSDLDAVAGNEPWKPLRNQRTNEIVAVQLFRPLQGLVLDTQFYGFPGIFSEWEQFMREKLRVLKYEVLRIYPISNYNHDRVNVFVANALVGAFLSNQAFYDLLPLLVINDTMINDLLGAGAALSQFFQSHGEVLEVAAGRKYLQMKNYSNDDDDPPLFAKDLSDYAKAFYSVTFEALDRFFWTHDSSAGVLVHYDKPTNGNHYILGTLTQMVSAPPHIINATDALLLESCLEQFTANVKARPAQPVARLDQCYHLRWGAQYVGEDSLTHRLGVLSLLATNGYQLARPIPTQLTNRWISSFLSQVMADGVNETPLWPQERYVQIAYDSPSVVDGATQYGYVRRNQLRLGMRVSALQSLSDASAPVQWLPQYTIDQVAVDEGDLMVTRLTQLPLRPEYGSIWVGDALSYYVDYNRSHRVVLSSELPQLPNTYFDGDEQYGRSLFSLARKIGDRSLIKDTAVLKHAYQAIDPNTGKEYLRAGQSVAYFGASAGHSGSDQPLVIEPWMQGKISGVPPPSSIRQFGYDVAKGAIVDLARPFPSGDYQFVYSDVDQVVDGHDDLSISSGLVESLLDSCMHATSSGGSFVMKINFPTRAVSHYIEQKILPNITSYMLIKPFVTNNVELFFVAFGVHQQSALTWTSGVYFFLVDHFYRYETLSTISRQLPSFGYVDDGSSVTGIEMISIENPGFSNMTQASRVGISGLCANVGNARKSISIYESHGARVLTIISRRSPASARRKARLRYLPLIDPRSLEVQARTILPSNPVLFDSVNGASPHVCLTMMYNFEITSAVYDGDVVLDLGTGPEAKILELIPPTSPVTCVDIRPTAQPSGCWNVRTTFLELDYLSDGWITGIRGDIVTCMLSLGAAAAGKSMTFDAAFQQLVKVLTRSTANVLLIQVNCPTDVIRTIKGYLEIDQTNKRYRFPKFGRDEPYSDMDSLERICRAAWPSCSITWVPLSYDLRWTKLALLESTTLSSASVRIAELMYKYMPVMRVDIHGLPMEKRGSFIVGQNCSLIIPGFNAQDVFNCYFNSALAFSTEDTNSVMIPQVTAQYDTNKGEWSLDMVFSDAGIYTMQALVGSNANPVSLGSFVVDSPDVDITDAWPAQLDFTIAGTDVNITVNPYYRLMAFVKIDGQWQIANPDKFQFFSSSTGTLVMNVKLDIADKYLLYYIRDVQSRDVGFYIQHPLQLLNAITLPTNEDLFLSAPDMREWAVKESGNTICILNSQGFVPPQDWDVLTDTISWSPSLLTYVVPPGDYTLTPL</sequence>
<evidence type="ECO:0000259" key="18">
    <source>
        <dbReference type="Pfam" id="PF21060"/>
    </source>
</evidence>
<feature type="domain" description="Reovirus core-spike protein lambda-2-like 7th" evidence="19">
    <location>
        <begin position="1124"/>
        <end position="1223"/>
    </location>
</feature>
<dbReference type="InterPro" id="IPR048603">
    <property type="entry name" value="Reovirus_L2_6th"/>
</dbReference>
<feature type="domain" description="Reovirus core-spike protein lambda-2-like ferredoxin-like" evidence="20">
    <location>
        <begin position="687"/>
        <end position="795"/>
    </location>
</feature>
<dbReference type="InterPro" id="IPR048597">
    <property type="entry name" value="Reovirus_L2_MT2"/>
</dbReference>
<organism evidence="25 26">
    <name type="scientific">Mammalian orthoreovirus</name>
    <dbReference type="NCBI Taxonomy" id="351073"/>
    <lineage>
        <taxon>Viruses</taxon>
        <taxon>Riboviria</taxon>
        <taxon>Orthornavirae</taxon>
        <taxon>Duplornaviricota</taxon>
        <taxon>Resentoviricetes</taxon>
        <taxon>Reovirales</taxon>
        <taxon>Spinareoviridae</taxon>
        <taxon>Orthoreovirus</taxon>
        <taxon>Orthoreovirus mammalis</taxon>
    </lineage>
</organism>
<evidence type="ECO:0000313" key="25">
    <source>
        <dbReference type="EMBL" id="AHY21726.1"/>
    </source>
</evidence>